<evidence type="ECO:0000256" key="3">
    <source>
        <dbReference type="ARBA" id="ARBA00022722"/>
    </source>
</evidence>
<evidence type="ECO:0000256" key="6">
    <source>
        <dbReference type="HAMAP-Rule" id="MF_01468"/>
    </source>
</evidence>
<feature type="active site" evidence="6">
    <location>
        <position position="29"/>
    </location>
</feature>
<comment type="cofactor">
    <cofactor evidence="6">
        <name>Mg(2+)</name>
        <dbReference type="ChEBI" id="CHEBI:18420"/>
    </cofactor>
</comment>
<reference evidence="8 9" key="1">
    <citation type="journal article" date="2011" name="Stand. Genomic Sci.">
        <title>Complete genome sequence of Syntrophobotulus glycolicus type strain (FlGlyR).</title>
        <authorList>
            <person name="Han C."/>
            <person name="Mwirichia R."/>
            <person name="Chertkov O."/>
            <person name="Held B."/>
            <person name="Lapidus A."/>
            <person name="Nolan M."/>
            <person name="Lucas S."/>
            <person name="Hammon N."/>
            <person name="Deshpande S."/>
            <person name="Cheng J.F."/>
            <person name="Tapia R."/>
            <person name="Goodwin L."/>
            <person name="Pitluck S."/>
            <person name="Huntemann M."/>
            <person name="Liolios K."/>
            <person name="Ivanova N."/>
            <person name="Pagani I."/>
            <person name="Mavromatis K."/>
            <person name="Ovchinikova G."/>
            <person name="Pati A."/>
            <person name="Chen A."/>
            <person name="Palaniappan K."/>
            <person name="Land M."/>
            <person name="Hauser L."/>
            <person name="Brambilla E.M."/>
            <person name="Rohde M."/>
            <person name="Spring S."/>
            <person name="Sikorski J."/>
            <person name="Goker M."/>
            <person name="Woyke T."/>
            <person name="Bristow J."/>
            <person name="Eisen J.A."/>
            <person name="Markowitz V."/>
            <person name="Hugenholtz P."/>
            <person name="Kyrpides N.C."/>
            <person name="Klenk H.P."/>
            <person name="Detter J.C."/>
        </authorList>
    </citation>
    <scope>NUCLEOTIDE SEQUENCE [LARGE SCALE GENOMIC DNA]</scope>
    <source>
        <strain evidence="9">DSM 8271 / FlGlyR</strain>
    </source>
</reference>
<keyword evidence="2 6" id="KW-0698">rRNA processing</keyword>
<dbReference type="AlphaFoldDB" id="F0SXC5"/>
<name>F0SXC5_SYNGF</name>
<dbReference type="SUPFAM" id="SSF69065">
    <property type="entry name" value="RNase III domain-like"/>
    <property type="match status" value="1"/>
</dbReference>
<comment type="similarity">
    <text evidence="6">Belongs to the MrnC RNase family.</text>
</comment>
<evidence type="ECO:0000259" key="7">
    <source>
        <dbReference type="Pfam" id="PF00636"/>
    </source>
</evidence>
<feature type="domain" description="RNase III" evidence="7">
    <location>
        <begin position="23"/>
        <end position="118"/>
    </location>
</feature>
<evidence type="ECO:0000256" key="5">
    <source>
        <dbReference type="ARBA" id="ARBA00022801"/>
    </source>
</evidence>
<evidence type="ECO:0000256" key="2">
    <source>
        <dbReference type="ARBA" id="ARBA00022552"/>
    </source>
</evidence>
<evidence type="ECO:0000256" key="4">
    <source>
        <dbReference type="ARBA" id="ARBA00022759"/>
    </source>
</evidence>
<comment type="subunit">
    <text evidence="6">Homodimer.</text>
</comment>
<keyword evidence="1 6" id="KW-0690">Ribosome biogenesis</keyword>
<dbReference type="HAMAP" id="MF_01468">
    <property type="entry name" value="RNase_Mini_III"/>
    <property type="match status" value="1"/>
</dbReference>
<dbReference type="GO" id="GO:0006364">
    <property type="term" value="P:rRNA processing"/>
    <property type="evidence" value="ECO:0007669"/>
    <property type="project" value="UniProtKB-UniRule"/>
</dbReference>
<dbReference type="Proteomes" id="UP000007488">
    <property type="component" value="Chromosome"/>
</dbReference>
<comment type="function">
    <text evidence="6">Involved in correct processing of both the 5' and 3' ends of 23S rRNA precursor. Processes 30S rRNA precursor transcript even in absence of ribonuclease 3 (Rnc); Rnc processes 30S rRNA into smaller rRNA precursors.</text>
</comment>
<evidence type="ECO:0000313" key="8">
    <source>
        <dbReference type="EMBL" id="ADY54671.1"/>
    </source>
</evidence>
<comment type="subcellular location">
    <subcellularLocation>
        <location evidence="6">Cytoplasm</location>
    </subcellularLocation>
</comment>
<dbReference type="PANTHER" id="PTHR34276">
    <property type="entry name" value="MINI-RIBONUCLEASE 3"/>
    <property type="match status" value="1"/>
</dbReference>
<dbReference type="InterPro" id="IPR000999">
    <property type="entry name" value="RNase_III_dom"/>
</dbReference>
<dbReference type="RefSeq" id="WP_013623542.1">
    <property type="nucleotide sequence ID" value="NC_015172.1"/>
</dbReference>
<organism evidence="8 9">
    <name type="scientific">Syntrophobotulus glycolicus (strain DSM 8271 / FlGlyR)</name>
    <dbReference type="NCBI Taxonomy" id="645991"/>
    <lineage>
        <taxon>Bacteria</taxon>
        <taxon>Bacillati</taxon>
        <taxon>Bacillota</taxon>
        <taxon>Clostridia</taxon>
        <taxon>Eubacteriales</taxon>
        <taxon>Desulfitobacteriaceae</taxon>
        <taxon>Syntrophobotulus</taxon>
    </lineage>
</organism>
<dbReference type="Pfam" id="PF00636">
    <property type="entry name" value="Ribonuclease_3"/>
    <property type="match status" value="1"/>
</dbReference>
<dbReference type="HOGENOM" id="CLU_091169_2_1_9"/>
<keyword evidence="4 6" id="KW-0255">Endonuclease</keyword>
<dbReference type="InterPro" id="IPR036389">
    <property type="entry name" value="RNase_III_sf"/>
</dbReference>
<dbReference type="GO" id="GO:0004525">
    <property type="term" value="F:ribonuclease III activity"/>
    <property type="evidence" value="ECO:0007669"/>
    <property type="project" value="InterPro"/>
</dbReference>
<dbReference type="EC" id="3.1.26.-" evidence="6"/>
<keyword evidence="6" id="KW-0699">rRNA-binding</keyword>
<dbReference type="PANTHER" id="PTHR34276:SF1">
    <property type="entry name" value="MINI-RIBONUCLEASE 3"/>
    <property type="match status" value="1"/>
</dbReference>
<keyword evidence="5 6" id="KW-0378">Hydrolase</keyword>
<accession>F0SXC5</accession>
<dbReference type="Gene3D" id="1.10.1520.10">
    <property type="entry name" value="Ribonuclease III domain"/>
    <property type="match status" value="1"/>
</dbReference>
<evidence type="ECO:0000313" key="9">
    <source>
        <dbReference type="Proteomes" id="UP000007488"/>
    </source>
</evidence>
<keyword evidence="3 6" id="KW-0540">Nuclease</keyword>
<sequence length="142" mass="16162">MVSQIDQNSSPLTIKWQEVNILTLAYLGDAVYELWVRSHLLTKGIAKVEDLHKAAVHYVQARFQASLLKLILPELDETETGVVKRGRNAKGHHPRNIDVVTYRHATAFEALVGYWYLAGCEERMQGIFSRIDDLTVQIDSEQ</sequence>
<gene>
    <name evidence="6" type="primary">mrnC</name>
    <name evidence="8" type="ordered locus">Sgly_0304</name>
</gene>
<dbReference type="STRING" id="645991.Sgly_0304"/>
<evidence type="ECO:0000256" key="1">
    <source>
        <dbReference type="ARBA" id="ARBA00022517"/>
    </source>
</evidence>
<keyword evidence="6" id="KW-0963">Cytoplasm</keyword>
<keyword evidence="9" id="KW-1185">Reference proteome</keyword>
<reference evidence="9" key="2">
    <citation type="submission" date="2011-02" db="EMBL/GenBank/DDBJ databases">
        <title>The complete genome of Syntrophobotulus glycolicus DSM 8271.</title>
        <authorList>
            <person name="Lucas S."/>
            <person name="Copeland A."/>
            <person name="Lapidus A."/>
            <person name="Bruce D."/>
            <person name="Goodwin L."/>
            <person name="Pitluck S."/>
            <person name="Kyrpides N."/>
            <person name="Mavromatis K."/>
            <person name="Pagani I."/>
            <person name="Ivanova N."/>
            <person name="Mikhailova N."/>
            <person name="Chertkov O."/>
            <person name="Held B."/>
            <person name="Detter J.C."/>
            <person name="Tapia R."/>
            <person name="Han C."/>
            <person name="Land M."/>
            <person name="Hauser L."/>
            <person name="Markowitz V."/>
            <person name="Cheng J.-F."/>
            <person name="Hugenholtz P."/>
            <person name="Woyke T."/>
            <person name="Wu D."/>
            <person name="Spring S."/>
            <person name="Schroeder M."/>
            <person name="Brambilla E."/>
            <person name="Klenk H.-P."/>
            <person name="Eisen J.A."/>
        </authorList>
    </citation>
    <scope>NUCLEOTIDE SEQUENCE [LARGE SCALE GENOMIC DNA]</scope>
    <source>
        <strain evidence="9">DSM 8271 / FlGlyR</strain>
    </source>
</reference>
<dbReference type="InterPro" id="IPR008226">
    <property type="entry name" value="Mini3_fam"/>
</dbReference>
<dbReference type="eggNOG" id="COG1939">
    <property type="taxonomic scope" value="Bacteria"/>
</dbReference>
<dbReference type="GO" id="GO:0005737">
    <property type="term" value="C:cytoplasm"/>
    <property type="evidence" value="ECO:0007669"/>
    <property type="project" value="UniProtKB-SubCell"/>
</dbReference>
<dbReference type="GO" id="GO:0019843">
    <property type="term" value="F:rRNA binding"/>
    <property type="evidence" value="ECO:0007669"/>
    <property type="project" value="UniProtKB-UniRule"/>
</dbReference>
<proteinExistence type="inferred from homology"/>
<keyword evidence="6" id="KW-0694">RNA-binding</keyword>
<dbReference type="PIRSF" id="PIRSF005520">
    <property type="entry name" value="UCP005520"/>
    <property type="match status" value="1"/>
</dbReference>
<dbReference type="KEGG" id="sgy:Sgly_0304"/>
<keyword evidence="6" id="KW-0460">Magnesium</keyword>
<protein>
    <recommendedName>
        <fullName evidence="6">Mini-ribonuclease 3</fullName>
        <shortName evidence="6">Mini-3</shortName>
        <shortName evidence="6">Mini-RNase 3</shortName>
        <ecNumber evidence="6">3.1.26.-</ecNumber>
    </recommendedName>
    <alternativeName>
        <fullName evidence="6">Mini-RNase III</fullName>
        <shortName evidence="6">Mini-III</shortName>
    </alternativeName>
</protein>
<dbReference type="EMBL" id="CP002547">
    <property type="protein sequence ID" value="ADY54671.1"/>
    <property type="molecule type" value="Genomic_DNA"/>
</dbReference>